<dbReference type="PANTHER" id="PTHR43580:SF2">
    <property type="entry name" value="CYTOKINE-LIKE NUCLEAR FACTOR N-PAC"/>
    <property type="match status" value="1"/>
</dbReference>
<evidence type="ECO:0000259" key="5">
    <source>
        <dbReference type="Pfam" id="PF03446"/>
    </source>
</evidence>
<dbReference type="Pfam" id="PF14833">
    <property type="entry name" value="NAD_binding_11"/>
    <property type="match status" value="1"/>
</dbReference>
<sequence>MERIAVLGIGAMGTRMVQNLLKAKYQVVVYNRTEAKVEPLLSQGAIYAATPKEAAEQADFVISMVTNNEASRSVWLDPDAGAVLGLGKEAIAIESSTLTVDWTRDLAAEIESRGAAFLDAPVVGSRPQAEAGKLIYLVGGEAKTLAQAQPVLLAAGASAIHHVGSVGQGMTMKLAVNALFSIQVAALAEMIGMLAKNGITGQKAMECLGELPVISPAAKGAGSLMVVNQHAPLFPIGLVEKDLRYGIQAGQACNALTPVSTAIHSVYQEAIAQGYGDDNITGIVQLFLCQN</sequence>
<organism evidence="7 8">
    <name type="scientific">Drouetiella hepatica Uher 2000/2452</name>
    <dbReference type="NCBI Taxonomy" id="904376"/>
    <lineage>
        <taxon>Bacteria</taxon>
        <taxon>Bacillati</taxon>
        <taxon>Cyanobacteriota</taxon>
        <taxon>Cyanophyceae</taxon>
        <taxon>Oculatellales</taxon>
        <taxon>Oculatellaceae</taxon>
        <taxon>Drouetiella</taxon>
    </lineage>
</organism>
<accession>A0A951UNN9</accession>
<dbReference type="InterPro" id="IPR029154">
    <property type="entry name" value="HIBADH-like_NADP-bd"/>
</dbReference>
<dbReference type="InterPro" id="IPR015815">
    <property type="entry name" value="HIBADH-related"/>
</dbReference>
<keyword evidence="3" id="KW-0520">NAD</keyword>
<dbReference type="Pfam" id="PF03446">
    <property type="entry name" value="NAD_binding_2"/>
    <property type="match status" value="1"/>
</dbReference>
<dbReference type="SUPFAM" id="SSF48179">
    <property type="entry name" value="6-phosphogluconate dehydrogenase C-terminal domain-like"/>
    <property type="match status" value="1"/>
</dbReference>
<keyword evidence="2" id="KW-0560">Oxidoreductase</keyword>
<dbReference type="PANTHER" id="PTHR43580">
    <property type="entry name" value="OXIDOREDUCTASE GLYR1-RELATED"/>
    <property type="match status" value="1"/>
</dbReference>
<dbReference type="AlphaFoldDB" id="A0A951UNN9"/>
<comment type="similarity">
    <text evidence="1">Belongs to the HIBADH-related family.</text>
</comment>
<dbReference type="Proteomes" id="UP000757435">
    <property type="component" value="Unassembled WGS sequence"/>
</dbReference>
<dbReference type="InterPro" id="IPR013328">
    <property type="entry name" value="6PGD_dom2"/>
</dbReference>
<feature type="domain" description="3-hydroxyisobutyrate dehydrogenase-like NAD-binding" evidence="6">
    <location>
        <begin position="167"/>
        <end position="286"/>
    </location>
</feature>
<reference evidence="7" key="1">
    <citation type="submission" date="2021-05" db="EMBL/GenBank/DDBJ databases">
        <authorList>
            <person name="Pietrasiak N."/>
            <person name="Ward R."/>
            <person name="Stajich J.E."/>
            <person name="Kurbessoian T."/>
        </authorList>
    </citation>
    <scope>NUCLEOTIDE SEQUENCE</scope>
    <source>
        <strain evidence="7">UHER 2000/2452</strain>
    </source>
</reference>
<dbReference type="InterPro" id="IPR051265">
    <property type="entry name" value="HIBADH-related_NP60_sf"/>
</dbReference>
<evidence type="ECO:0000256" key="2">
    <source>
        <dbReference type="ARBA" id="ARBA00023002"/>
    </source>
</evidence>
<dbReference type="InterPro" id="IPR006115">
    <property type="entry name" value="6PGDH_NADP-bd"/>
</dbReference>
<comment type="caution">
    <text evidence="7">The sequence shown here is derived from an EMBL/GenBank/DDBJ whole genome shotgun (WGS) entry which is preliminary data.</text>
</comment>
<proteinExistence type="inferred from homology"/>
<dbReference type="PIRSF" id="PIRSF000103">
    <property type="entry name" value="HIBADH"/>
    <property type="match status" value="1"/>
</dbReference>
<evidence type="ECO:0000256" key="1">
    <source>
        <dbReference type="ARBA" id="ARBA00009080"/>
    </source>
</evidence>
<feature type="domain" description="6-phosphogluconate dehydrogenase NADP-binding" evidence="5">
    <location>
        <begin position="3"/>
        <end position="164"/>
    </location>
</feature>
<name>A0A951UNN9_9CYAN</name>
<evidence type="ECO:0000313" key="7">
    <source>
        <dbReference type="EMBL" id="MBW4658823.1"/>
    </source>
</evidence>
<dbReference type="GO" id="GO:0051287">
    <property type="term" value="F:NAD binding"/>
    <property type="evidence" value="ECO:0007669"/>
    <property type="project" value="InterPro"/>
</dbReference>
<gene>
    <name evidence="7" type="ORF">KME15_09115</name>
</gene>
<evidence type="ECO:0000313" key="8">
    <source>
        <dbReference type="Proteomes" id="UP000757435"/>
    </source>
</evidence>
<dbReference type="GO" id="GO:0050661">
    <property type="term" value="F:NADP binding"/>
    <property type="evidence" value="ECO:0007669"/>
    <property type="project" value="InterPro"/>
</dbReference>
<evidence type="ECO:0000259" key="6">
    <source>
        <dbReference type="Pfam" id="PF14833"/>
    </source>
</evidence>
<dbReference type="InterPro" id="IPR036291">
    <property type="entry name" value="NAD(P)-bd_dom_sf"/>
</dbReference>
<protein>
    <submittedName>
        <fullName evidence="7">NAD(P)-dependent oxidoreductase</fullName>
    </submittedName>
</protein>
<evidence type="ECO:0000256" key="3">
    <source>
        <dbReference type="ARBA" id="ARBA00023027"/>
    </source>
</evidence>
<feature type="active site" evidence="4">
    <location>
        <position position="173"/>
    </location>
</feature>
<dbReference type="EMBL" id="JAHHHD010000007">
    <property type="protein sequence ID" value="MBW4658823.1"/>
    <property type="molecule type" value="Genomic_DNA"/>
</dbReference>
<reference evidence="7" key="2">
    <citation type="journal article" date="2022" name="Microbiol. Resour. Announc.">
        <title>Metagenome Sequencing to Explore Phylogenomics of Terrestrial Cyanobacteria.</title>
        <authorList>
            <person name="Ward R.D."/>
            <person name="Stajich J.E."/>
            <person name="Johansen J.R."/>
            <person name="Huntemann M."/>
            <person name="Clum A."/>
            <person name="Foster B."/>
            <person name="Foster B."/>
            <person name="Roux S."/>
            <person name="Palaniappan K."/>
            <person name="Varghese N."/>
            <person name="Mukherjee S."/>
            <person name="Reddy T.B.K."/>
            <person name="Daum C."/>
            <person name="Copeland A."/>
            <person name="Chen I.A."/>
            <person name="Ivanova N.N."/>
            <person name="Kyrpides N.C."/>
            <person name="Shapiro N."/>
            <person name="Eloe-Fadrosh E.A."/>
            <person name="Pietrasiak N."/>
        </authorList>
    </citation>
    <scope>NUCLEOTIDE SEQUENCE</scope>
    <source>
        <strain evidence="7">UHER 2000/2452</strain>
    </source>
</reference>
<dbReference type="Gene3D" id="3.40.50.720">
    <property type="entry name" value="NAD(P)-binding Rossmann-like Domain"/>
    <property type="match status" value="1"/>
</dbReference>
<dbReference type="Gene3D" id="1.10.1040.10">
    <property type="entry name" value="N-(1-d-carboxylethyl)-l-norvaline Dehydrogenase, domain 2"/>
    <property type="match status" value="1"/>
</dbReference>
<evidence type="ECO:0000256" key="4">
    <source>
        <dbReference type="PIRSR" id="PIRSR000103-1"/>
    </source>
</evidence>
<dbReference type="SUPFAM" id="SSF51735">
    <property type="entry name" value="NAD(P)-binding Rossmann-fold domains"/>
    <property type="match status" value="1"/>
</dbReference>
<dbReference type="GO" id="GO:0016491">
    <property type="term" value="F:oxidoreductase activity"/>
    <property type="evidence" value="ECO:0007669"/>
    <property type="project" value="UniProtKB-KW"/>
</dbReference>
<dbReference type="InterPro" id="IPR008927">
    <property type="entry name" value="6-PGluconate_DH-like_C_sf"/>
</dbReference>